<feature type="transmembrane region" description="Helical" evidence="6">
    <location>
        <begin position="205"/>
        <end position="223"/>
    </location>
</feature>
<feature type="transmembrane region" description="Helical" evidence="6">
    <location>
        <begin position="181"/>
        <end position="199"/>
    </location>
</feature>
<feature type="transmembrane region" description="Helical" evidence="6">
    <location>
        <begin position="49"/>
        <end position="72"/>
    </location>
</feature>
<accession>A0ABN5GWL7</accession>
<reference evidence="8 9" key="1">
    <citation type="journal article" date="2019" name="Sci. Rep.">
        <title>Sulfobacillus thermotolerans: new insights into resistance and metabolic capacities of acidophilic chemolithotrophs.</title>
        <authorList>
            <person name="Panyushkina A.E."/>
            <person name="Babenko V.V."/>
            <person name="Nikitina A.S."/>
            <person name="Selezneva O.V."/>
            <person name="Tsaplina I.A."/>
            <person name="Letarova M.A."/>
            <person name="Kostryukova E.S."/>
            <person name="Letarov A.V."/>
        </authorList>
    </citation>
    <scope>NUCLEOTIDE SEQUENCE [LARGE SCALE GENOMIC DNA]</scope>
    <source>
        <strain evidence="8 9">Kr1</strain>
    </source>
</reference>
<feature type="transmembrane region" description="Helical" evidence="6">
    <location>
        <begin position="249"/>
        <end position="270"/>
    </location>
</feature>
<dbReference type="PANTHER" id="PTHR23528">
    <property type="match status" value="1"/>
</dbReference>
<protein>
    <recommendedName>
        <fullName evidence="7">Major facilitator superfamily (MFS) profile domain-containing protein</fullName>
    </recommendedName>
</protein>
<evidence type="ECO:0000256" key="2">
    <source>
        <dbReference type="ARBA" id="ARBA00022448"/>
    </source>
</evidence>
<keyword evidence="5 6" id="KW-0472">Membrane</keyword>
<proteinExistence type="predicted"/>
<evidence type="ECO:0000313" key="9">
    <source>
        <dbReference type="Proteomes" id="UP000325292"/>
    </source>
</evidence>
<evidence type="ECO:0000256" key="4">
    <source>
        <dbReference type="ARBA" id="ARBA00022989"/>
    </source>
</evidence>
<dbReference type="Pfam" id="PF07690">
    <property type="entry name" value="MFS_1"/>
    <property type="match status" value="2"/>
</dbReference>
<dbReference type="PANTHER" id="PTHR23528:SF1">
    <property type="entry name" value="MAJOR FACILITATOR SUPERFAMILY (MFS) PROFILE DOMAIN-CONTAINING PROTEIN"/>
    <property type="match status" value="1"/>
</dbReference>
<keyword evidence="9" id="KW-1185">Reference proteome</keyword>
<evidence type="ECO:0000256" key="3">
    <source>
        <dbReference type="ARBA" id="ARBA00022692"/>
    </source>
</evidence>
<dbReference type="SUPFAM" id="SSF103473">
    <property type="entry name" value="MFS general substrate transporter"/>
    <property type="match status" value="1"/>
</dbReference>
<evidence type="ECO:0000256" key="6">
    <source>
        <dbReference type="SAM" id="Phobius"/>
    </source>
</evidence>
<feature type="transmembrane region" description="Helical" evidence="6">
    <location>
        <begin position="408"/>
        <end position="426"/>
    </location>
</feature>
<evidence type="ECO:0000256" key="1">
    <source>
        <dbReference type="ARBA" id="ARBA00004651"/>
    </source>
</evidence>
<keyword evidence="4 6" id="KW-1133">Transmembrane helix</keyword>
<sequence length="821" mass="90409">MGEGSQDLDPGCLLAFGSMDLEISSLGGHKGVMAMDMPRSSSRMLQWGLAAYWFSLNMEGAALLTILIPMTLLKVSPEGHVSQLSRIVSLAALFTMIVPPVAGVYSDRQKRQGKRRMPLMWWGTALNITGLLIIPWVSRASILTGIVLVTVVGQAASQTAYQAMMPEILPSSRWGKASGYMGLASLLGTITGLGTAGFAPSGIRYPLLAGIMAVGMLVTTFGVREQAGAPEEGVPHVTVANHKKFIRVFWARFLVMLGQTFLMTFILYFFSEVLHVSQPAAHTAFVAAEALLGAALSTVIIGWLSDRMSRRVVVFLAGLPMAAASLGFALDPTIQAMTLWALLYGTGYGAFLSVDWALGLESIPDLANVARDLGVWGIASNLPTVIAPAIGGWILVHALNPRQGYTTLFVTAAVMFLLGSLAVLTLGKPSAKKPWSPLLAWLVYIIVTPYVRIRYRVHVTGKVPAHPQALLVVGNHGQDIEGLVVPLLLFRTQPWGSRVISAGSQRLFEPGFFTTRLPARWGYWFSAFNVGPILWRLGVRPIENQPLFRPITSWAYHIFQTQGNLLASAVFTEKALTSFAVARTNKEPMRLRDLWQARYARLSTCPVSVTALQEPYRQQMRQQLAARIRQQIAELLNDVRDGDILYLTPEGRYTQDGRVGRFRLLWTLAQQRIEEVVGIATAYDVLRPGPLHVWMRWTERMKASWAQTILRARRPITASHVVAVAVKGMADESSVMARAKALIAEIPANAQVASDLATRPDEVLTRALHFLWPRHQLGVVSDPRLPGVPDLLQYYRNQWDETLAALTQISLEEDQDQPKPE</sequence>
<feature type="transmembrane region" description="Helical" evidence="6">
    <location>
        <begin position="84"/>
        <end position="105"/>
    </location>
</feature>
<feature type="transmembrane region" description="Helical" evidence="6">
    <location>
        <begin position="312"/>
        <end position="330"/>
    </location>
</feature>
<feature type="domain" description="Major facilitator superfamily (MFS) profile" evidence="7">
    <location>
        <begin position="43"/>
        <end position="431"/>
    </location>
</feature>
<evidence type="ECO:0000313" key="8">
    <source>
        <dbReference type="EMBL" id="AUW92720.1"/>
    </source>
</evidence>
<dbReference type="Gene3D" id="1.20.1250.20">
    <property type="entry name" value="MFS general substrate transporter like domains"/>
    <property type="match status" value="2"/>
</dbReference>
<organism evidence="8 9">
    <name type="scientific">Sulfobacillus thermotolerans</name>
    <dbReference type="NCBI Taxonomy" id="338644"/>
    <lineage>
        <taxon>Bacteria</taxon>
        <taxon>Bacillati</taxon>
        <taxon>Bacillota</taxon>
        <taxon>Clostridia</taxon>
        <taxon>Eubacteriales</taxon>
        <taxon>Clostridiales Family XVII. Incertae Sedis</taxon>
        <taxon>Sulfobacillus</taxon>
    </lineage>
</organism>
<feature type="transmembrane region" description="Helical" evidence="6">
    <location>
        <begin position="142"/>
        <end position="161"/>
    </location>
</feature>
<keyword evidence="3 6" id="KW-0812">Transmembrane</keyword>
<dbReference type="PROSITE" id="PS50850">
    <property type="entry name" value="MFS"/>
    <property type="match status" value="1"/>
</dbReference>
<feature type="transmembrane region" description="Helical" evidence="6">
    <location>
        <begin position="342"/>
        <end position="361"/>
    </location>
</feature>
<feature type="transmembrane region" description="Helical" evidence="6">
    <location>
        <begin position="282"/>
        <end position="305"/>
    </location>
</feature>
<dbReference type="Proteomes" id="UP000325292">
    <property type="component" value="Chromosome"/>
</dbReference>
<comment type="subcellular location">
    <subcellularLocation>
        <location evidence="1">Cell membrane</location>
        <topology evidence="1">Multi-pass membrane protein</topology>
    </subcellularLocation>
</comment>
<feature type="transmembrane region" description="Helical" evidence="6">
    <location>
        <begin position="438"/>
        <end position="455"/>
    </location>
</feature>
<dbReference type="InterPro" id="IPR020846">
    <property type="entry name" value="MFS_dom"/>
</dbReference>
<evidence type="ECO:0000259" key="7">
    <source>
        <dbReference type="PROSITE" id="PS50850"/>
    </source>
</evidence>
<dbReference type="InterPro" id="IPR011701">
    <property type="entry name" value="MFS"/>
</dbReference>
<feature type="transmembrane region" description="Helical" evidence="6">
    <location>
        <begin position="373"/>
        <end position="396"/>
    </location>
</feature>
<keyword evidence="2" id="KW-0813">Transport</keyword>
<dbReference type="EMBL" id="CP019454">
    <property type="protein sequence ID" value="AUW92720.1"/>
    <property type="molecule type" value="Genomic_DNA"/>
</dbReference>
<feature type="transmembrane region" description="Helical" evidence="6">
    <location>
        <begin position="117"/>
        <end position="136"/>
    </location>
</feature>
<dbReference type="InterPro" id="IPR036259">
    <property type="entry name" value="MFS_trans_sf"/>
</dbReference>
<gene>
    <name evidence="8" type="ORF">BXT84_01050</name>
</gene>
<evidence type="ECO:0000256" key="5">
    <source>
        <dbReference type="ARBA" id="ARBA00023136"/>
    </source>
</evidence>
<name>A0ABN5GWL7_9FIRM</name>